<reference evidence="1 2" key="1">
    <citation type="journal article" date="2019" name="J. Gen. Appl. Microbiol.">
        <title>Aerobic degradation of cis-dichloroethene by the marine bacterium Marinobacter salsuginis strain 5N-3.</title>
        <authorList>
            <person name="Inoue Y."/>
            <person name="Fukunaga Y."/>
            <person name="Katsumata H."/>
            <person name="Ohji S."/>
            <person name="Hosoyama A."/>
            <person name="Mori K."/>
            <person name="Ando K."/>
        </authorList>
    </citation>
    <scope>NUCLEOTIDE SEQUENCE [LARGE SCALE GENOMIC DNA]</scope>
    <source>
        <strain evidence="1 2">NBRC 109114</strain>
    </source>
</reference>
<evidence type="ECO:0000313" key="2">
    <source>
        <dbReference type="Proteomes" id="UP000387223"/>
    </source>
</evidence>
<proteinExistence type="predicted"/>
<dbReference type="EMBL" id="BGZI01000057">
    <property type="protein sequence ID" value="GBO90593.1"/>
    <property type="molecule type" value="Genomic_DNA"/>
</dbReference>
<organism evidence="1 2">
    <name type="scientific">Marinobacter salsuginis</name>
    <dbReference type="NCBI Taxonomy" id="418719"/>
    <lineage>
        <taxon>Bacteria</taxon>
        <taxon>Pseudomonadati</taxon>
        <taxon>Pseudomonadota</taxon>
        <taxon>Gammaproteobacteria</taxon>
        <taxon>Pseudomonadales</taxon>
        <taxon>Marinobacteraceae</taxon>
        <taxon>Marinobacter</taxon>
    </lineage>
</organism>
<name>A0A5M3Q5N9_9GAMM</name>
<sequence>MKIGVSISIAKIESMKVRKNENARYEIRKVAAWSTQNSAISMPVGMVWQKVFEESWRPLITNDPTNGAVNIKSEFSPRLWGIERLM</sequence>
<comment type="caution">
    <text evidence="1">The sequence shown here is derived from an EMBL/GenBank/DDBJ whole genome shotgun (WGS) entry which is preliminary data.</text>
</comment>
<accession>A0A5M3Q5N9</accession>
<protein>
    <submittedName>
        <fullName evidence="1">Uncharacterized protein</fullName>
    </submittedName>
</protein>
<dbReference type="RefSeq" id="WP_194839052.1">
    <property type="nucleotide sequence ID" value="NZ_BGZI01000057.1"/>
</dbReference>
<dbReference type="AlphaFoldDB" id="A0A5M3Q5N9"/>
<dbReference type="Proteomes" id="UP000387223">
    <property type="component" value="Unassembled WGS sequence"/>
</dbReference>
<evidence type="ECO:0000313" key="1">
    <source>
        <dbReference type="EMBL" id="GBO90593.1"/>
    </source>
</evidence>
<gene>
    <name evidence="1" type="ORF">MSSD14B_42610</name>
</gene>